<evidence type="ECO:0000256" key="4">
    <source>
        <dbReference type="ARBA" id="ARBA00023152"/>
    </source>
</evidence>
<organism evidence="7 8">
    <name type="scientific">Pseudonocardia alaniniphila</name>
    <dbReference type="NCBI Taxonomy" id="75291"/>
    <lineage>
        <taxon>Bacteria</taxon>
        <taxon>Bacillati</taxon>
        <taxon>Actinomycetota</taxon>
        <taxon>Actinomycetes</taxon>
        <taxon>Pseudonocardiales</taxon>
        <taxon>Pseudonocardiaceae</taxon>
        <taxon>Pseudonocardia</taxon>
    </lineage>
</organism>
<evidence type="ECO:0000256" key="5">
    <source>
        <dbReference type="ARBA" id="ARBA00023239"/>
    </source>
</evidence>
<evidence type="ECO:0000256" key="6">
    <source>
        <dbReference type="ARBA" id="ARBA00029799"/>
    </source>
</evidence>
<keyword evidence="8" id="KW-1185">Reference proteome</keyword>
<evidence type="ECO:0000313" key="7">
    <source>
        <dbReference type="EMBL" id="MCH6171502.1"/>
    </source>
</evidence>
<evidence type="ECO:0000313" key="8">
    <source>
        <dbReference type="Proteomes" id="UP001299970"/>
    </source>
</evidence>
<dbReference type="Proteomes" id="UP001299970">
    <property type="component" value="Unassembled WGS sequence"/>
</dbReference>
<dbReference type="NCBIfam" id="NF033379">
    <property type="entry name" value="FrucBisAld_I"/>
    <property type="match status" value="1"/>
</dbReference>
<name>A0ABS9TSL3_9PSEU</name>
<comment type="pathway">
    <text evidence="1">Carbohydrate degradation; glycolysis; D-glyceraldehyde 3-phosphate and glycerone phosphate from D-glucose: step 4/4.</text>
</comment>
<protein>
    <recommendedName>
        <fullName evidence="3">fructose-bisphosphate aldolase</fullName>
        <ecNumber evidence="3">4.1.2.13</ecNumber>
    </recommendedName>
    <alternativeName>
        <fullName evidence="6">Fructose-bisphosphate aldolase class I</fullName>
    </alternativeName>
</protein>
<evidence type="ECO:0000256" key="3">
    <source>
        <dbReference type="ARBA" id="ARBA00013068"/>
    </source>
</evidence>
<evidence type="ECO:0000256" key="2">
    <source>
        <dbReference type="ARBA" id="ARBA00010387"/>
    </source>
</evidence>
<dbReference type="GO" id="GO:0004332">
    <property type="term" value="F:fructose-bisphosphate aldolase activity"/>
    <property type="evidence" value="ECO:0007669"/>
    <property type="project" value="UniProtKB-EC"/>
</dbReference>
<dbReference type="PANTHER" id="PTHR11627">
    <property type="entry name" value="FRUCTOSE-BISPHOSPHATE ALDOLASE"/>
    <property type="match status" value="1"/>
</dbReference>
<dbReference type="SUPFAM" id="SSF51569">
    <property type="entry name" value="Aldolase"/>
    <property type="match status" value="1"/>
</dbReference>
<accession>A0ABS9TSL3</accession>
<sequence>MTELVTTARALVADGKGVLAADESTGTMDKRLTEVGVAATAESRRQFREIVVTTPGLGESISGVILFDETFRQKTSDGTPLPRAAEDAGILPGIKVDTGAKPLAMATDETVTEGLDGLRERLADYVGLGARFAKWRAVIRIGRQRPTTRCLRANAHALARYAALCQEAGVVPIVEPEVLMDGDHSLEHSEQVTGDALDHVFAELAGQGVLLEGIVLKPNMVLPGTDHPDQRDVAAVVTATLRCLRRHVPAAVPGIAFLSGGQGDEAATVHLDALNRAGPQPWRLTFSYGRALLSPALAAWAGREDQAPAAQRILAHRARCNGAAAMGRYSPELEERHEVTASA</sequence>
<gene>
    <name evidence="7" type="ORF">MMF94_37915</name>
</gene>
<comment type="caution">
    <text evidence="7">The sequence shown here is derived from an EMBL/GenBank/DDBJ whole genome shotgun (WGS) entry which is preliminary data.</text>
</comment>
<dbReference type="Pfam" id="PF00274">
    <property type="entry name" value="Glycolytic"/>
    <property type="match status" value="1"/>
</dbReference>
<evidence type="ECO:0000256" key="1">
    <source>
        <dbReference type="ARBA" id="ARBA00004714"/>
    </source>
</evidence>
<proteinExistence type="inferred from homology"/>
<dbReference type="EC" id="4.1.2.13" evidence="3"/>
<reference evidence="7 8" key="1">
    <citation type="submission" date="2022-03" db="EMBL/GenBank/DDBJ databases">
        <title>Pseudonocardia alaer sp. nov., a novel actinomycete isolated from reed forest soil.</title>
        <authorList>
            <person name="Wang L."/>
        </authorList>
    </citation>
    <scope>NUCLEOTIDE SEQUENCE [LARGE SCALE GENOMIC DNA]</scope>
    <source>
        <strain evidence="7 8">Y-16303</strain>
    </source>
</reference>
<keyword evidence="5 7" id="KW-0456">Lyase</keyword>
<dbReference type="RefSeq" id="WP_241042308.1">
    <property type="nucleotide sequence ID" value="NZ_BAAAJF010000006.1"/>
</dbReference>
<dbReference type="InterPro" id="IPR000741">
    <property type="entry name" value="FBA_I"/>
</dbReference>
<dbReference type="InterPro" id="IPR013785">
    <property type="entry name" value="Aldolase_TIM"/>
</dbReference>
<keyword evidence="4" id="KW-0324">Glycolysis</keyword>
<comment type="similarity">
    <text evidence="2">Belongs to the class I fructose-bisphosphate aldolase family.</text>
</comment>
<dbReference type="EMBL" id="JAKXMK010000044">
    <property type="protein sequence ID" value="MCH6171502.1"/>
    <property type="molecule type" value="Genomic_DNA"/>
</dbReference>
<dbReference type="Gene3D" id="3.20.20.70">
    <property type="entry name" value="Aldolase class I"/>
    <property type="match status" value="1"/>
</dbReference>